<dbReference type="InterPro" id="IPR047749">
    <property type="entry name" value="STY4528-like"/>
</dbReference>
<gene>
    <name evidence="2" type="ORF">BK671_14665</name>
</gene>
<proteinExistence type="predicted"/>
<name>A0A423LFY9_PSEFL</name>
<sequence length="396" mass="43833">MNTVPSSRWQRVLQQCTQQLSERWPPRPATEQPSNQALQASFLFSGQSHEVVPRRLLLDHRLTPLERNAWQVFRLMLQGQGMVTPRYEDLQPYLSSVPYGASASRETIARVLTMLRLTRWLSLVSRGRDQLSGRLQGSLYVLHDEPLTPAEAMELDQAYLKLVGHALSHATKAVRIVAQHVLEEIRQDTRIDLGQLPTRLDSWGDHWTQQGLDLVTDDALHDSELGEDHRVRNRVGPRPDSESGLNANVSGAVRNPNAACTVLKESTCTVPRATPAVDNLYWPDPLHLSPSEREAVAVALSKLKPADRQAVLNEAGARCTAGGIRKPAAYLMGLIQRALNGDFRPWAGQTAPSPIAEPSPTASTRPPRKPGEPASALAQACLNELRQLRGKRPGHQ</sequence>
<dbReference type="Proteomes" id="UP000285757">
    <property type="component" value="Unassembled WGS sequence"/>
</dbReference>
<evidence type="ECO:0000313" key="3">
    <source>
        <dbReference type="Proteomes" id="UP000285757"/>
    </source>
</evidence>
<organism evidence="2 3">
    <name type="scientific">Pseudomonas fluorescens</name>
    <dbReference type="NCBI Taxonomy" id="294"/>
    <lineage>
        <taxon>Bacteria</taxon>
        <taxon>Pseudomonadati</taxon>
        <taxon>Pseudomonadota</taxon>
        <taxon>Gammaproteobacteria</taxon>
        <taxon>Pseudomonadales</taxon>
        <taxon>Pseudomonadaceae</taxon>
        <taxon>Pseudomonas</taxon>
    </lineage>
</organism>
<reference evidence="2 3" key="1">
    <citation type="submission" date="2016-10" db="EMBL/GenBank/DDBJ databases">
        <title>Comparative genome analysis of multiple Pseudomonas spp. focuses on biocontrol and plant growth promoting traits.</title>
        <authorList>
            <person name="Tao X.-Y."/>
            <person name="Taylor C.G."/>
        </authorList>
    </citation>
    <scope>NUCLEOTIDE SEQUENCE [LARGE SCALE GENOMIC DNA]</scope>
    <source>
        <strain evidence="2 3">24D3</strain>
    </source>
</reference>
<dbReference type="AlphaFoldDB" id="A0A423LFY9"/>
<feature type="region of interest" description="Disordered" evidence="1">
    <location>
        <begin position="231"/>
        <end position="250"/>
    </location>
</feature>
<dbReference type="EMBL" id="MOBU01000010">
    <property type="protein sequence ID" value="RON67216.1"/>
    <property type="molecule type" value="Genomic_DNA"/>
</dbReference>
<evidence type="ECO:0000256" key="1">
    <source>
        <dbReference type="SAM" id="MobiDB-lite"/>
    </source>
</evidence>
<accession>A0A423LFY9</accession>
<comment type="caution">
    <text evidence="2">The sequence shown here is derived from an EMBL/GenBank/DDBJ whole genome shotgun (WGS) entry which is preliminary data.</text>
</comment>
<evidence type="ECO:0000313" key="2">
    <source>
        <dbReference type="EMBL" id="RON67216.1"/>
    </source>
</evidence>
<dbReference type="NCBIfam" id="NF040582">
    <property type="entry name" value="STY4528_fam"/>
    <property type="match status" value="1"/>
</dbReference>
<protein>
    <submittedName>
        <fullName evidence="2">Uncharacterized protein</fullName>
    </submittedName>
</protein>
<dbReference type="RefSeq" id="WP_123532852.1">
    <property type="nucleotide sequence ID" value="NZ_MOBU01000010.1"/>
</dbReference>
<feature type="region of interest" description="Disordered" evidence="1">
    <location>
        <begin position="345"/>
        <end position="375"/>
    </location>
</feature>